<dbReference type="InParanoid" id="G3AS36"/>
<dbReference type="OrthoDB" id="6417021at2759"/>
<accession>G3AS36</accession>
<reference evidence="2 3" key="1">
    <citation type="journal article" date="2011" name="Proc. Natl. Acad. Sci. U.S.A.">
        <title>Comparative genomics of xylose-fermenting fungi for enhanced biofuel production.</title>
        <authorList>
            <person name="Wohlbach D.J."/>
            <person name="Kuo A."/>
            <person name="Sato T.K."/>
            <person name="Potts K.M."/>
            <person name="Salamov A.A."/>
            <person name="LaButti K.M."/>
            <person name="Sun H."/>
            <person name="Clum A."/>
            <person name="Pangilinan J.L."/>
            <person name="Lindquist E.A."/>
            <person name="Lucas S."/>
            <person name="Lapidus A."/>
            <person name="Jin M."/>
            <person name="Gunawan C."/>
            <person name="Balan V."/>
            <person name="Dale B.E."/>
            <person name="Jeffries T.W."/>
            <person name="Zinkel R."/>
            <person name="Barry K.W."/>
            <person name="Grigoriev I.V."/>
            <person name="Gasch A.P."/>
        </authorList>
    </citation>
    <scope>NUCLEOTIDE SEQUENCE [LARGE SCALE GENOMIC DNA]</scope>
    <source>
        <strain evidence="3">NRRL Y-27907 / 11-Y1</strain>
    </source>
</reference>
<evidence type="ECO:0000256" key="1">
    <source>
        <dbReference type="ARBA" id="ARBA00034736"/>
    </source>
</evidence>
<dbReference type="Pfam" id="PF10521">
    <property type="entry name" value="Tti2"/>
    <property type="match status" value="1"/>
</dbReference>
<dbReference type="eggNOG" id="ENOG502S9D8">
    <property type="taxonomic scope" value="Eukaryota"/>
</dbReference>
<dbReference type="InterPro" id="IPR016024">
    <property type="entry name" value="ARM-type_fold"/>
</dbReference>
<sequence length="453" mass="51814">MATTSRLTSEQIETALAGVLDIKDAISSISTQLDVLTDESTLKLEALLTKCPTDISDELQRHLKVDKTYKRSEEYYHYLRLLRVSKYHTDLQLIYTLSLHSNPNVPWCNNINSQIVTSIITEINMPNEIIEDFIENEYKRNIQQVKSERSSSGLRPRLGFNSVASEISSSEQIEKLKAYPISLSQAWFLIEISTDKHRWCSQVFNLTISFILNLLDLSDIEIKTHACQLLQFLLSKSSHFKFNSGLIKEVSKSLSKCLVYIPPSVSVDRSLPILSQAYPCLIEVYSTYGTNLDYVELISTIISNVNHLLTSEVEITEPVLVLLLDQVLVMSEKLDTDITICLSKLLYTLNQVIVNINICERVPQVIAKALNCQSRIITIFQSSTSEFKQILYSYRFDLLGAYGILYKRIKHFKDEAQLIDCMTENITQFGELSQDIDTYTEWQDLTKLVIPIY</sequence>
<protein>
    <submittedName>
        <fullName evidence="2">Uncharacterized protein</fullName>
    </submittedName>
</protein>
<dbReference type="AlphaFoldDB" id="G3AS36"/>
<gene>
    <name evidence="2" type="ORF">SPAPADRAFT_62490</name>
</gene>
<name>G3AS36_SPAPN</name>
<dbReference type="GeneID" id="18874346"/>
<proteinExistence type="inferred from homology"/>
<comment type="similarity">
    <text evidence="1">Belongs to the TTI2 family.</text>
</comment>
<dbReference type="Proteomes" id="UP000000709">
    <property type="component" value="Unassembled WGS sequence"/>
</dbReference>
<evidence type="ECO:0000313" key="2">
    <source>
        <dbReference type="EMBL" id="EGW31884.1"/>
    </source>
</evidence>
<keyword evidence="3" id="KW-1185">Reference proteome</keyword>
<dbReference type="EMBL" id="GL996503">
    <property type="protein sequence ID" value="EGW31884.1"/>
    <property type="molecule type" value="Genomic_DNA"/>
</dbReference>
<organism evidence="3">
    <name type="scientific">Spathaspora passalidarum (strain NRRL Y-27907 / 11-Y1)</name>
    <dbReference type="NCBI Taxonomy" id="619300"/>
    <lineage>
        <taxon>Eukaryota</taxon>
        <taxon>Fungi</taxon>
        <taxon>Dikarya</taxon>
        <taxon>Ascomycota</taxon>
        <taxon>Saccharomycotina</taxon>
        <taxon>Pichiomycetes</taxon>
        <taxon>Debaryomycetaceae</taxon>
        <taxon>Spathaspora</taxon>
    </lineage>
</organism>
<dbReference type="SUPFAM" id="SSF48371">
    <property type="entry name" value="ARM repeat"/>
    <property type="match status" value="1"/>
</dbReference>
<dbReference type="KEGG" id="spaa:SPAPADRAFT_62490"/>
<dbReference type="RefSeq" id="XP_007376662.1">
    <property type="nucleotide sequence ID" value="XM_007376600.1"/>
</dbReference>
<dbReference type="HOGENOM" id="CLU_604333_0_0_1"/>
<dbReference type="InterPro" id="IPR018870">
    <property type="entry name" value="Tti2"/>
</dbReference>
<evidence type="ECO:0000313" key="3">
    <source>
        <dbReference type="Proteomes" id="UP000000709"/>
    </source>
</evidence>
<dbReference type="OMA" id="AWFLIDY"/>
<dbReference type="GO" id="GO:0110078">
    <property type="term" value="C:TTT Hsp90 cochaperone complex"/>
    <property type="evidence" value="ECO:0007669"/>
    <property type="project" value="InterPro"/>
</dbReference>